<comment type="caution">
    <text evidence="1">The sequence shown here is derived from an EMBL/GenBank/DDBJ whole genome shotgun (WGS) entry which is preliminary data.</text>
</comment>
<dbReference type="InterPro" id="IPR014762">
    <property type="entry name" value="DNA_mismatch_repair_CS"/>
</dbReference>
<evidence type="ECO:0000313" key="1">
    <source>
        <dbReference type="EMBL" id="OCB89466.1"/>
    </source>
</evidence>
<dbReference type="SUPFAM" id="SSF52047">
    <property type="entry name" value="RNI-like"/>
    <property type="match status" value="1"/>
</dbReference>
<evidence type="ECO:0008006" key="3">
    <source>
        <dbReference type="Google" id="ProtNLM"/>
    </source>
</evidence>
<dbReference type="PROSITE" id="PS00058">
    <property type="entry name" value="DNA_MISMATCH_REPAIR_1"/>
    <property type="match status" value="1"/>
</dbReference>
<dbReference type="AlphaFoldDB" id="A0A9Q5I0U1"/>
<organism evidence="1 2">
    <name type="scientific">Sanghuangporus baumii</name>
    <name type="common">Phellinus baumii</name>
    <dbReference type="NCBI Taxonomy" id="108892"/>
    <lineage>
        <taxon>Eukaryota</taxon>
        <taxon>Fungi</taxon>
        <taxon>Dikarya</taxon>
        <taxon>Basidiomycota</taxon>
        <taxon>Agaricomycotina</taxon>
        <taxon>Agaricomycetes</taxon>
        <taxon>Hymenochaetales</taxon>
        <taxon>Hymenochaetaceae</taxon>
        <taxon>Sanghuangporus</taxon>
    </lineage>
</organism>
<dbReference type="Proteomes" id="UP000757232">
    <property type="component" value="Unassembled WGS sequence"/>
</dbReference>
<dbReference type="OrthoDB" id="3234608at2759"/>
<proteinExistence type="predicted"/>
<dbReference type="Gene3D" id="3.80.10.10">
    <property type="entry name" value="Ribonuclease Inhibitor"/>
    <property type="match status" value="1"/>
</dbReference>
<dbReference type="EMBL" id="LNZH02000155">
    <property type="protein sequence ID" value="OCB89466.1"/>
    <property type="molecule type" value="Genomic_DNA"/>
</dbReference>
<evidence type="ECO:0000313" key="2">
    <source>
        <dbReference type="Proteomes" id="UP000757232"/>
    </source>
</evidence>
<dbReference type="InterPro" id="IPR032675">
    <property type="entry name" value="LRR_dom_sf"/>
</dbReference>
<sequence length="539" mass="60521">MSCLMDDSASDSGYVSCSDSGYGSCSSSGLGHELGFALTRSLSKLTQSRSPALQQIQSQSQLETSPLDALPDELVDCICRYTREIPALPTYETRSTWFWEPSSRYLLEMRFPRASSVVALRLVCKRLNRIATPYLWETLDIQLRHQVVKGEGYLSRSNSKSRRLDPSSIKRSRNSMHILEYVASNPELAAMVRVLCLRVSGYTFAALARGESEGDLERLIERLLTQTKALTAFCIDKADLLTRSATSKLLVCRSLRLVDLRTVGFRGEGLQMFSGEEMPALEHFGLSVFNLAYKSLKLPRNLKRVSLHCDSMSTFVREEAPILDEQICVGTIEELAVFDKHGDVALFVSKHFASARALKQQVALKELFLDLEWCHATRLNKILSNFGAESVERLTMRNLHRMAPRGLSDLAEYFPNVRQLALSSSTTDIVPAWIVGCFHEYIEALRCLKMLESLEWDNSALCYLETEETSGVACEASLAALVKLPTLKTVRMISFSSRTVTTCTVRRSERGEYSGYESSKTDIFPDFEASQKLITSLYK</sequence>
<protein>
    <recommendedName>
        <fullName evidence="3">F-box domain-containing protein</fullName>
    </recommendedName>
</protein>
<name>A0A9Q5I0U1_SANBA</name>
<keyword evidence="2" id="KW-1185">Reference proteome</keyword>
<reference evidence="1" key="1">
    <citation type="submission" date="2016-06" db="EMBL/GenBank/DDBJ databases">
        <title>Draft Genome sequence of the fungus Inonotus baumii.</title>
        <authorList>
            <person name="Zhu H."/>
            <person name="Lin W."/>
        </authorList>
    </citation>
    <scope>NUCLEOTIDE SEQUENCE</scope>
    <source>
        <strain evidence="1">821</strain>
    </source>
</reference>
<accession>A0A9Q5I0U1</accession>
<gene>
    <name evidence="1" type="ORF">A7U60_g3356</name>
</gene>